<accession>A0A9P8VNV8</accession>
<comment type="caution">
    <text evidence="2">The sequence shown here is derived from an EMBL/GenBank/DDBJ whole genome shotgun (WGS) entry which is preliminary data.</text>
</comment>
<dbReference type="OrthoDB" id="4467949at2759"/>
<proteinExistence type="predicted"/>
<name>A0A9P8VNV8_9HYPO</name>
<gene>
    <name evidence="2" type="ORF">B0T10DRAFT_553516</name>
</gene>
<dbReference type="EMBL" id="JAGPYM010000061">
    <property type="protein sequence ID" value="KAH6870959.1"/>
    <property type="molecule type" value="Genomic_DNA"/>
</dbReference>
<dbReference type="AlphaFoldDB" id="A0A9P8VNV8"/>
<protein>
    <submittedName>
        <fullName evidence="2">Uncharacterized protein</fullName>
    </submittedName>
</protein>
<evidence type="ECO:0000313" key="2">
    <source>
        <dbReference type="EMBL" id="KAH6870959.1"/>
    </source>
</evidence>
<sequence>MTTRNLNQTWRDTVFTQYAVDYDADVPFPITYLINVPEWKQDILIKIPKKIDLKTLRKSVLDFCRAAQGADPIYDGEHISVQPRKPSSVLPKETESRAGRDDACSAWDFVVYPDSGCNTNPPSGHESGDGFRDCTEVPANHRSFEMSDFGGNRLYFYSSQEDCDNDEWEQFYDATNEDTCIPPQYIWDYYIVAT</sequence>
<organism evidence="2 3">
    <name type="scientific">Thelonectria olida</name>
    <dbReference type="NCBI Taxonomy" id="1576542"/>
    <lineage>
        <taxon>Eukaryota</taxon>
        <taxon>Fungi</taxon>
        <taxon>Dikarya</taxon>
        <taxon>Ascomycota</taxon>
        <taxon>Pezizomycotina</taxon>
        <taxon>Sordariomycetes</taxon>
        <taxon>Hypocreomycetidae</taxon>
        <taxon>Hypocreales</taxon>
        <taxon>Nectriaceae</taxon>
        <taxon>Thelonectria</taxon>
    </lineage>
</organism>
<evidence type="ECO:0000313" key="3">
    <source>
        <dbReference type="Proteomes" id="UP000777438"/>
    </source>
</evidence>
<feature type="region of interest" description="Disordered" evidence="1">
    <location>
        <begin position="77"/>
        <end position="97"/>
    </location>
</feature>
<keyword evidence="3" id="KW-1185">Reference proteome</keyword>
<evidence type="ECO:0000256" key="1">
    <source>
        <dbReference type="SAM" id="MobiDB-lite"/>
    </source>
</evidence>
<reference evidence="2 3" key="1">
    <citation type="journal article" date="2021" name="Nat. Commun.">
        <title>Genetic determinants of endophytism in the Arabidopsis root mycobiome.</title>
        <authorList>
            <person name="Mesny F."/>
            <person name="Miyauchi S."/>
            <person name="Thiergart T."/>
            <person name="Pickel B."/>
            <person name="Atanasova L."/>
            <person name="Karlsson M."/>
            <person name="Huettel B."/>
            <person name="Barry K.W."/>
            <person name="Haridas S."/>
            <person name="Chen C."/>
            <person name="Bauer D."/>
            <person name="Andreopoulos W."/>
            <person name="Pangilinan J."/>
            <person name="LaButti K."/>
            <person name="Riley R."/>
            <person name="Lipzen A."/>
            <person name="Clum A."/>
            <person name="Drula E."/>
            <person name="Henrissat B."/>
            <person name="Kohler A."/>
            <person name="Grigoriev I.V."/>
            <person name="Martin F.M."/>
            <person name="Hacquard S."/>
        </authorList>
    </citation>
    <scope>NUCLEOTIDE SEQUENCE [LARGE SCALE GENOMIC DNA]</scope>
    <source>
        <strain evidence="2 3">MPI-CAGE-CH-0241</strain>
    </source>
</reference>
<dbReference type="Proteomes" id="UP000777438">
    <property type="component" value="Unassembled WGS sequence"/>
</dbReference>